<proteinExistence type="predicted"/>
<sequence length="398" mass="41194">MTTRRNLLLLAGSALALGGCRETAQAAPTTPTAPDVLLAESDRGLLRLGPAGEQVLGPAAAGYDGAHLYAARPGGLDQVDPASGTAVRSAALADGWIPRVVSTDGRACALSRTGASDRPAARARTRLLITGPGGASERDLAGVIEPDAFTADGTGLFVLEWLPAAAPDHYRVRLLDLATGEVQPLSTRDKTPLPPGAEEEMRGDGRQAVLSADRTMLFTLYTHQPGHRHTRDLLSGRPGGAHAFVHVLHLSERWAYCLDLPHPFGEGPAAGHALAADGRTLFVADLNAGKLAYASPESLAIERVVDVPPVPESTAALALTADGRVLIGAGGVTVLDRASGRQTGRWELPGAVRGLALSRDGGRVYAGGTGRVTWLDAATGTRSGEVAVPGLIALRHVV</sequence>
<feature type="chain" id="PRO_5016417711" description="Pyrroloquinoline-quinone binding quinoprotein" evidence="2">
    <location>
        <begin position="27"/>
        <end position="398"/>
    </location>
</feature>
<dbReference type="PROSITE" id="PS51257">
    <property type="entry name" value="PROKAR_LIPOPROTEIN"/>
    <property type="match status" value="1"/>
</dbReference>
<feature type="signal peptide" evidence="2">
    <location>
        <begin position="1"/>
        <end position="26"/>
    </location>
</feature>
<keyword evidence="4" id="KW-1185">Reference proteome</keyword>
<name>A0A316FK65_9ACTN</name>
<protein>
    <recommendedName>
        <fullName evidence="5">Pyrroloquinoline-quinone binding quinoprotein</fullName>
    </recommendedName>
</protein>
<dbReference type="InterPro" id="IPR015943">
    <property type="entry name" value="WD40/YVTN_repeat-like_dom_sf"/>
</dbReference>
<keyword evidence="2" id="KW-0732">Signal</keyword>
<dbReference type="InterPro" id="IPR011044">
    <property type="entry name" value="Quino_amine_DH_bsu"/>
</dbReference>
<evidence type="ECO:0000256" key="1">
    <source>
        <dbReference type="SAM" id="MobiDB-lite"/>
    </source>
</evidence>
<evidence type="ECO:0000256" key="2">
    <source>
        <dbReference type="SAM" id="SignalP"/>
    </source>
</evidence>
<reference evidence="3 4" key="1">
    <citation type="submission" date="2018-05" db="EMBL/GenBank/DDBJ databases">
        <title>Genomic Encyclopedia of Archaeal and Bacterial Type Strains, Phase II (KMG-II): from individual species to whole genera.</title>
        <authorList>
            <person name="Goeker M."/>
        </authorList>
    </citation>
    <scope>NUCLEOTIDE SEQUENCE [LARGE SCALE GENOMIC DNA]</scope>
    <source>
        <strain evidence="3 4">DSM 45184</strain>
    </source>
</reference>
<evidence type="ECO:0000313" key="3">
    <source>
        <dbReference type="EMBL" id="PWK48673.1"/>
    </source>
</evidence>
<dbReference type="SUPFAM" id="SSF50969">
    <property type="entry name" value="YVTN repeat-like/Quinoprotein amine dehydrogenase"/>
    <property type="match status" value="1"/>
</dbReference>
<evidence type="ECO:0008006" key="5">
    <source>
        <dbReference type="Google" id="ProtNLM"/>
    </source>
</evidence>
<dbReference type="PROSITE" id="PS51318">
    <property type="entry name" value="TAT"/>
    <property type="match status" value="1"/>
</dbReference>
<dbReference type="RefSeq" id="WP_203896160.1">
    <property type="nucleotide sequence ID" value="NZ_BONA01000034.1"/>
</dbReference>
<dbReference type="Proteomes" id="UP000245697">
    <property type="component" value="Unassembled WGS sequence"/>
</dbReference>
<comment type="caution">
    <text evidence="3">The sequence shown here is derived from an EMBL/GenBank/DDBJ whole genome shotgun (WGS) entry which is preliminary data.</text>
</comment>
<evidence type="ECO:0000313" key="4">
    <source>
        <dbReference type="Proteomes" id="UP000245697"/>
    </source>
</evidence>
<accession>A0A316FK65</accession>
<gene>
    <name evidence="3" type="ORF">BC793_10517</name>
</gene>
<feature type="region of interest" description="Disordered" evidence="1">
    <location>
        <begin position="183"/>
        <end position="204"/>
    </location>
</feature>
<dbReference type="Gene3D" id="2.130.10.10">
    <property type="entry name" value="YVTN repeat-like/Quinoprotein amine dehydrogenase"/>
    <property type="match status" value="1"/>
</dbReference>
<dbReference type="EMBL" id="QGGR01000005">
    <property type="protein sequence ID" value="PWK48673.1"/>
    <property type="molecule type" value="Genomic_DNA"/>
</dbReference>
<organism evidence="3 4">
    <name type="scientific">Actinoplanes xinjiangensis</name>
    <dbReference type="NCBI Taxonomy" id="512350"/>
    <lineage>
        <taxon>Bacteria</taxon>
        <taxon>Bacillati</taxon>
        <taxon>Actinomycetota</taxon>
        <taxon>Actinomycetes</taxon>
        <taxon>Micromonosporales</taxon>
        <taxon>Micromonosporaceae</taxon>
        <taxon>Actinoplanes</taxon>
    </lineage>
</organism>
<dbReference type="InterPro" id="IPR006311">
    <property type="entry name" value="TAT_signal"/>
</dbReference>
<dbReference type="AlphaFoldDB" id="A0A316FK65"/>